<reference evidence="1 2" key="1">
    <citation type="submission" date="2017-09" db="EMBL/GenBank/DDBJ databases">
        <title>Depth-based differentiation of microbial function through sediment-hosted aquifers and enrichment of novel symbionts in the deep terrestrial subsurface.</title>
        <authorList>
            <person name="Probst A.J."/>
            <person name="Ladd B."/>
            <person name="Jarett J.K."/>
            <person name="Geller-Mcgrath D.E."/>
            <person name="Sieber C.M."/>
            <person name="Emerson J.B."/>
            <person name="Anantharaman K."/>
            <person name="Thomas B.C."/>
            <person name="Malmstrom R."/>
            <person name="Stieglmeier M."/>
            <person name="Klingl A."/>
            <person name="Woyke T."/>
            <person name="Ryan C.M."/>
            <person name="Banfield J.F."/>
        </authorList>
    </citation>
    <scope>NUCLEOTIDE SEQUENCE [LARGE SCALE GENOMIC DNA]</scope>
    <source>
        <strain evidence="1">CG22_combo_CG10-13_8_21_14_all_47_17</strain>
    </source>
</reference>
<evidence type="ECO:0000313" key="1">
    <source>
        <dbReference type="EMBL" id="PIP60769.1"/>
    </source>
</evidence>
<dbReference type="AlphaFoldDB" id="A0A2H0BTB3"/>
<gene>
    <name evidence="1" type="ORF">COX00_01485</name>
</gene>
<evidence type="ECO:0000313" key="2">
    <source>
        <dbReference type="Proteomes" id="UP000231581"/>
    </source>
</evidence>
<accession>A0A2H0BTB3</accession>
<organism evidence="1 2">
    <name type="scientific">Candidatus Uhrbacteria bacterium CG22_combo_CG10-13_8_21_14_all_47_17</name>
    <dbReference type="NCBI Taxonomy" id="1975041"/>
    <lineage>
        <taxon>Bacteria</taxon>
        <taxon>Candidatus Uhriibacteriota</taxon>
    </lineage>
</organism>
<comment type="caution">
    <text evidence="1">The sequence shown here is derived from an EMBL/GenBank/DDBJ whole genome shotgun (WGS) entry which is preliminary data.</text>
</comment>
<proteinExistence type="predicted"/>
<dbReference type="EMBL" id="PCSZ01000033">
    <property type="protein sequence ID" value="PIP60769.1"/>
    <property type="molecule type" value="Genomic_DNA"/>
</dbReference>
<name>A0A2H0BTB3_9BACT</name>
<protein>
    <submittedName>
        <fullName evidence="1">Uncharacterized protein</fullName>
    </submittedName>
</protein>
<sequence>MIAQRNLQKVDALSILVMGSDGHAYLLSRRRGSIHVSLAELAKWAAKRIWWVEDIPTRNESLVRFLNEAYERHLACKSQELELSADQWLTTADALAGRLSANMSIRSRLVSPS</sequence>
<dbReference type="Proteomes" id="UP000231581">
    <property type="component" value="Unassembled WGS sequence"/>
</dbReference>